<evidence type="ECO:0000256" key="2">
    <source>
        <dbReference type="ARBA" id="ARBA00007825"/>
    </source>
</evidence>
<evidence type="ECO:0000259" key="8">
    <source>
        <dbReference type="Pfam" id="PF04444"/>
    </source>
</evidence>
<comment type="caution">
    <text evidence="9">The sequence shown here is derived from an EMBL/GenBank/DDBJ whole genome shotgun (WGS) entry which is preliminary data.</text>
</comment>
<keyword evidence="5" id="KW-0560">Oxidoreductase</keyword>
<dbReference type="InterPro" id="IPR050770">
    <property type="entry name" value="Intradiol_RC_Dioxygenase"/>
</dbReference>
<dbReference type="SUPFAM" id="SSF49482">
    <property type="entry name" value="Aromatic compound dioxygenase"/>
    <property type="match status" value="1"/>
</dbReference>
<evidence type="ECO:0000256" key="5">
    <source>
        <dbReference type="ARBA" id="ARBA00023002"/>
    </source>
</evidence>
<sequence length="279" mass="30898">MLDPDEKSITEAVLRTLADTPGSRTRTVLSSLVRHLHDFVREVDLTEAEWMHAVDFLTRTGQKCDDTRQEFILLSDVLGVTTLVDTVNHRRSTGATENSVQGPFYREARPEFPDGADISGGLPGTPLLFHATVVDTTGAPVPGAEFDVWHADSHGHYDSDVPGLDSTAMRGLFRTGEDGTVRIRSIAPAPYPIPDDGPVGELMRSTRRPVMRPGHIHVRIAAPGFSTVTTMLFRDDDPYLANDPVFGTKRSLLYRRDLRDGPDGPFDLVEHTFVLDRLR</sequence>
<dbReference type="GO" id="GO:0009712">
    <property type="term" value="P:catechol-containing compound metabolic process"/>
    <property type="evidence" value="ECO:0007669"/>
    <property type="project" value="InterPro"/>
</dbReference>
<gene>
    <name evidence="9" type="ORF">EDD35_6752</name>
</gene>
<proteinExistence type="inferred from homology"/>
<reference evidence="9 10" key="1">
    <citation type="submission" date="2018-11" db="EMBL/GenBank/DDBJ databases">
        <title>Sequencing the genomes of 1000 actinobacteria strains.</title>
        <authorList>
            <person name="Klenk H.-P."/>
        </authorList>
    </citation>
    <scope>NUCLEOTIDE SEQUENCE [LARGE SCALE GENOMIC DNA]</scope>
    <source>
        <strain evidence="9 10">DSM 44348</strain>
    </source>
</reference>
<organism evidence="9 10">
    <name type="scientific">Amycolatopsis thermoflava</name>
    <dbReference type="NCBI Taxonomy" id="84480"/>
    <lineage>
        <taxon>Bacteria</taxon>
        <taxon>Bacillati</taxon>
        <taxon>Actinomycetota</taxon>
        <taxon>Actinomycetes</taxon>
        <taxon>Pseudonocardiales</taxon>
        <taxon>Pseudonocardiaceae</taxon>
        <taxon>Amycolatopsis</taxon>
        <taxon>Amycolatopsis methanolica group</taxon>
    </lineage>
</organism>
<feature type="domain" description="Catechol dioxygenase N-terminal" evidence="8">
    <location>
        <begin position="24"/>
        <end position="96"/>
    </location>
</feature>
<dbReference type="GO" id="GO:0008199">
    <property type="term" value="F:ferric iron binding"/>
    <property type="evidence" value="ECO:0007669"/>
    <property type="project" value="InterPro"/>
</dbReference>
<dbReference type="EMBL" id="RKHY01000001">
    <property type="protein sequence ID" value="ROS44316.1"/>
    <property type="molecule type" value="Genomic_DNA"/>
</dbReference>
<evidence type="ECO:0000313" key="9">
    <source>
        <dbReference type="EMBL" id="ROS44316.1"/>
    </source>
</evidence>
<evidence type="ECO:0000259" key="7">
    <source>
        <dbReference type="Pfam" id="PF00775"/>
    </source>
</evidence>
<comment type="similarity">
    <text evidence="2">Belongs to the intradiol ring-cleavage dioxygenase family.</text>
</comment>
<evidence type="ECO:0000256" key="1">
    <source>
        <dbReference type="ARBA" id="ARBA00001965"/>
    </source>
</evidence>
<feature type="domain" description="Intradiol ring-cleavage dioxygenases" evidence="7">
    <location>
        <begin position="102"/>
        <end position="273"/>
    </location>
</feature>
<evidence type="ECO:0000256" key="4">
    <source>
        <dbReference type="ARBA" id="ARBA00022964"/>
    </source>
</evidence>
<dbReference type="RefSeq" id="WP_123686306.1">
    <property type="nucleotide sequence ID" value="NZ_RKHY01000001.1"/>
</dbReference>
<comment type="cofactor">
    <cofactor evidence="1">
        <name>Fe(3+)</name>
        <dbReference type="ChEBI" id="CHEBI:29034"/>
    </cofactor>
</comment>
<keyword evidence="10" id="KW-1185">Reference proteome</keyword>
<dbReference type="Pfam" id="PF00775">
    <property type="entry name" value="Dioxygenase_C"/>
    <property type="match status" value="1"/>
</dbReference>
<keyword evidence="4 9" id="KW-0223">Dioxygenase</keyword>
<dbReference type="AlphaFoldDB" id="A0A3N2H5Z0"/>
<keyword evidence="3" id="KW-0479">Metal-binding</keyword>
<keyword evidence="6" id="KW-0408">Iron</keyword>
<evidence type="ECO:0000313" key="10">
    <source>
        <dbReference type="Proteomes" id="UP000274843"/>
    </source>
</evidence>
<dbReference type="InterPro" id="IPR015889">
    <property type="entry name" value="Intradiol_dOase_core"/>
</dbReference>
<evidence type="ECO:0000256" key="3">
    <source>
        <dbReference type="ARBA" id="ARBA00022723"/>
    </source>
</evidence>
<dbReference type="PANTHER" id="PTHR33711:SF7">
    <property type="entry name" value="INTRADIOL RING-CLEAVAGE DIOXYGENASES DOMAIN-CONTAINING PROTEIN-RELATED"/>
    <property type="match status" value="1"/>
</dbReference>
<dbReference type="GO" id="GO:0018576">
    <property type="term" value="F:catechol 1,2-dioxygenase activity"/>
    <property type="evidence" value="ECO:0007669"/>
    <property type="project" value="InterPro"/>
</dbReference>
<dbReference type="Gene3D" id="2.60.130.10">
    <property type="entry name" value="Aromatic compound dioxygenase"/>
    <property type="match status" value="1"/>
</dbReference>
<accession>A0A3N2H5Z0</accession>
<dbReference type="InterPro" id="IPR000627">
    <property type="entry name" value="Intradiol_dOase_C"/>
</dbReference>
<dbReference type="PANTHER" id="PTHR33711">
    <property type="entry name" value="DIOXYGENASE, PUTATIVE (AFU_ORTHOLOGUE AFUA_2G02910)-RELATED"/>
    <property type="match status" value="1"/>
</dbReference>
<name>A0A3N2H5Z0_9PSEU</name>
<protein>
    <submittedName>
        <fullName evidence="9">Hydroxyquinol 1,2-dioxygenase</fullName>
    </submittedName>
</protein>
<dbReference type="Pfam" id="PF04444">
    <property type="entry name" value="Dioxygenase_N"/>
    <property type="match status" value="1"/>
</dbReference>
<dbReference type="GeneID" id="301848003"/>
<dbReference type="Proteomes" id="UP000274843">
    <property type="component" value="Unassembled WGS sequence"/>
</dbReference>
<evidence type="ECO:0000256" key="6">
    <source>
        <dbReference type="ARBA" id="ARBA00023004"/>
    </source>
</evidence>
<dbReference type="InterPro" id="IPR007535">
    <property type="entry name" value="Catechol_dOase_N"/>
</dbReference>